<comment type="caution">
    <text evidence="1">The sequence shown here is derived from an EMBL/GenBank/DDBJ whole genome shotgun (WGS) entry which is preliminary data.</text>
</comment>
<accession>A5ZMN7</accession>
<reference evidence="1 2" key="1">
    <citation type="submission" date="2007-03" db="EMBL/GenBank/DDBJ databases">
        <authorList>
            <person name="Fulton L."/>
            <person name="Clifton S."/>
            <person name="Fulton B."/>
            <person name="Xu J."/>
            <person name="Minx P."/>
            <person name="Pepin K.H."/>
            <person name="Johnson M."/>
            <person name="Thiruvilangam P."/>
            <person name="Bhonagiri V."/>
            <person name="Nash W.E."/>
            <person name="Mardis E.R."/>
            <person name="Wilson R.K."/>
        </authorList>
    </citation>
    <scope>NUCLEOTIDE SEQUENCE [LARGE SCALE GENOMIC DNA]</scope>
    <source>
        <strain evidence="1 2">ATCC 29174</strain>
    </source>
</reference>
<evidence type="ECO:0000313" key="2">
    <source>
        <dbReference type="Proteomes" id="UP000006002"/>
    </source>
</evidence>
<dbReference type="AlphaFoldDB" id="A5ZMN7"/>
<gene>
    <name evidence="1" type="ORF">RUMOBE_00255</name>
</gene>
<dbReference type="HOGENOM" id="CLU_2663766_0_0_9"/>
<evidence type="ECO:0000313" key="1">
    <source>
        <dbReference type="EMBL" id="EDM89132.1"/>
    </source>
</evidence>
<dbReference type="EMBL" id="AAVO02000001">
    <property type="protein sequence ID" value="EDM89132.1"/>
    <property type="molecule type" value="Genomic_DNA"/>
</dbReference>
<proteinExistence type="predicted"/>
<reference evidence="1 2" key="2">
    <citation type="submission" date="2007-04" db="EMBL/GenBank/DDBJ databases">
        <title>Draft genome sequence of Ruminococcus obeum (ATCC 29174).</title>
        <authorList>
            <person name="Sudarsanam P."/>
            <person name="Ley R."/>
            <person name="Guruge J."/>
            <person name="Turnbaugh P.J."/>
            <person name="Mahowald M."/>
            <person name="Liep D."/>
            <person name="Gordon J."/>
        </authorList>
    </citation>
    <scope>NUCLEOTIDE SEQUENCE [LARGE SCALE GENOMIC DNA]</scope>
    <source>
        <strain evidence="1 2">ATCC 29174</strain>
    </source>
</reference>
<sequence>MLDLNRKAFFAAVAYTQESTPDEEISGKFFGPGQGHSKNISAEYLNSHDQCHGNQEDDQDKFFEILVQPVKLFFS</sequence>
<organism evidence="1 2">
    <name type="scientific">Blautia obeum ATCC 29174</name>
    <dbReference type="NCBI Taxonomy" id="411459"/>
    <lineage>
        <taxon>Bacteria</taxon>
        <taxon>Bacillati</taxon>
        <taxon>Bacillota</taxon>
        <taxon>Clostridia</taxon>
        <taxon>Lachnospirales</taxon>
        <taxon>Lachnospiraceae</taxon>
        <taxon>Blautia</taxon>
    </lineage>
</organism>
<name>A5ZMN7_9FIRM</name>
<dbReference type="Proteomes" id="UP000006002">
    <property type="component" value="Unassembled WGS sequence"/>
</dbReference>
<protein>
    <submittedName>
        <fullName evidence="1">Uncharacterized protein</fullName>
    </submittedName>
</protein>